<name>A0ABT1DYM0_9ACTN</name>
<protein>
    <recommendedName>
        <fullName evidence="3">RES domain-containing protein</fullName>
    </recommendedName>
</protein>
<sequence length="124" mass="14045">MPEALLRDETMTGRPLKSWRLPDLPDHMTARELLRLRVRDEVARHNAADTAVFHSLVRPTDAGHRPPGHHLEWTTEADVACEAFGHNAFVMLTPTRQVESLDDVIDLRHEPEVTFIRLTPLVGG</sequence>
<gene>
    <name evidence="1" type="ORF">M1L60_29405</name>
</gene>
<evidence type="ECO:0000313" key="2">
    <source>
        <dbReference type="Proteomes" id="UP001523369"/>
    </source>
</evidence>
<dbReference type="Proteomes" id="UP001523369">
    <property type="component" value="Unassembled WGS sequence"/>
</dbReference>
<comment type="caution">
    <text evidence="1">The sequence shown here is derived from an EMBL/GenBank/DDBJ whole genome shotgun (WGS) entry which is preliminary data.</text>
</comment>
<accession>A0ABT1DYM0</accession>
<organism evidence="1 2">
    <name type="scientific">Paractinoplanes aksuensis</name>
    <dbReference type="NCBI Taxonomy" id="2939490"/>
    <lineage>
        <taxon>Bacteria</taxon>
        <taxon>Bacillati</taxon>
        <taxon>Actinomycetota</taxon>
        <taxon>Actinomycetes</taxon>
        <taxon>Micromonosporales</taxon>
        <taxon>Micromonosporaceae</taxon>
        <taxon>Paractinoplanes</taxon>
    </lineage>
</organism>
<dbReference type="EMBL" id="JAMYJR010000032">
    <property type="protein sequence ID" value="MCO8274721.1"/>
    <property type="molecule type" value="Genomic_DNA"/>
</dbReference>
<proteinExistence type="predicted"/>
<reference evidence="1 2" key="1">
    <citation type="submission" date="2022-06" db="EMBL/GenBank/DDBJ databases">
        <title>New Species of the Genus Actinoplanes, ActinopZanes ferrugineus.</title>
        <authorList>
            <person name="Ding P."/>
        </authorList>
    </citation>
    <scope>NUCLEOTIDE SEQUENCE [LARGE SCALE GENOMIC DNA]</scope>
    <source>
        <strain evidence="1 2">TRM88003</strain>
    </source>
</reference>
<evidence type="ECO:0000313" key="1">
    <source>
        <dbReference type="EMBL" id="MCO8274721.1"/>
    </source>
</evidence>
<keyword evidence="2" id="KW-1185">Reference proteome</keyword>
<evidence type="ECO:0008006" key="3">
    <source>
        <dbReference type="Google" id="ProtNLM"/>
    </source>
</evidence>
<dbReference type="RefSeq" id="WP_253240787.1">
    <property type="nucleotide sequence ID" value="NZ_JAMYJR010000032.1"/>
</dbReference>